<reference evidence="1" key="1">
    <citation type="submission" date="2021-10" db="EMBL/GenBank/DDBJ databases">
        <title>Psilocybe cubensis genome.</title>
        <authorList>
            <person name="Mckernan K.J."/>
            <person name="Crawford S."/>
            <person name="Trippe A."/>
            <person name="Kane L.T."/>
            <person name="Mclaughlin S."/>
        </authorList>
    </citation>
    <scope>NUCLEOTIDE SEQUENCE</scope>
    <source>
        <strain evidence="1">MGC-MH-2018</strain>
    </source>
</reference>
<proteinExistence type="predicted"/>
<accession>A0ACB8HC18</accession>
<name>A0ACB8HC18_PSICU</name>
<evidence type="ECO:0000313" key="2">
    <source>
        <dbReference type="Proteomes" id="UP000664032"/>
    </source>
</evidence>
<keyword evidence="2" id="KW-1185">Reference proteome</keyword>
<sequence>MNDMTSCRVLRRSSRLLSVSNNVATDTPIDAEKPVDRETTSSILQKRKRSVQEASQDQSSGVLAPKTYTGSKKRNLQAPKEQMSVSTANDDDELPSRVGQSKAKRIRERKPSPVYVIPDVQRKETSFRGRLEWVKDLGRKNVQDLLTLIQWNEDNHIRFFRVSSEMFPFASHGVHGYSLEFCAPELAKAGDLAKKYGHRLTTHPGQFTQLGSPKPAVVDAAIRDLAYHAQMLDLMGLDQDSVMIIHGGGVYGDKLATLERLKQSIKNLPDNIRNRLVLENDEMCYNAEDLLPICEELSIPLVFDYHHDKIFPSSIPPAKIIERANVIWQRRGIKPKQHLSEQRPGAVTVMERRAHADRCENLPDDLPDDMASLRPAKANPTMHTAGRKSNKRARANLEKEAIDKAEAEEENEIDDDCVSSRSSCGSDSEMFIERQNGAAGRST</sequence>
<keyword evidence="1" id="KW-0378">Hydrolase</keyword>
<comment type="caution">
    <text evidence="1">The sequence shown here is derived from an EMBL/GenBank/DDBJ whole genome shotgun (WGS) entry which is preliminary data.</text>
</comment>
<keyword evidence="1" id="KW-0540">Nuclease</keyword>
<dbReference type="Proteomes" id="UP000664032">
    <property type="component" value="Unassembled WGS sequence"/>
</dbReference>
<protein>
    <submittedName>
        <fullName evidence="1">UV-damage endonuclease</fullName>
    </submittedName>
</protein>
<dbReference type="EMBL" id="JAFIQS020000002">
    <property type="protein sequence ID" value="KAH9485545.1"/>
    <property type="molecule type" value="Genomic_DNA"/>
</dbReference>
<evidence type="ECO:0000313" key="1">
    <source>
        <dbReference type="EMBL" id="KAH9485545.1"/>
    </source>
</evidence>
<gene>
    <name evidence="1" type="ORF">JR316_0002455</name>
</gene>
<keyword evidence="1" id="KW-0255">Endonuclease</keyword>
<organism evidence="1 2">
    <name type="scientific">Psilocybe cubensis</name>
    <name type="common">Psychedelic mushroom</name>
    <name type="synonym">Stropharia cubensis</name>
    <dbReference type="NCBI Taxonomy" id="181762"/>
    <lineage>
        <taxon>Eukaryota</taxon>
        <taxon>Fungi</taxon>
        <taxon>Dikarya</taxon>
        <taxon>Basidiomycota</taxon>
        <taxon>Agaricomycotina</taxon>
        <taxon>Agaricomycetes</taxon>
        <taxon>Agaricomycetidae</taxon>
        <taxon>Agaricales</taxon>
        <taxon>Agaricineae</taxon>
        <taxon>Strophariaceae</taxon>
        <taxon>Psilocybe</taxon>
    </lineage>
</organism>